<dbReference type="PANTHER" id="PTHR36154:SF1">
    <property type="entry name" value="DNA-BINDING TRANSCRIPTIONAL ACTIVATOR ALPA"/>
    <property type="match status" value="1"/>
</dbReference>
<dbReference type="Gene3D" id="1.10.238.160">
    <property type="match status" value="1"/>
</dbReference>
<dbReference type="InterPro" id="IPR052931">
    <property type="entry name" value="Prophage_regulatory_activator"/>
</dbReference>
<dbReference type="Pfam" id="PF05930">
    <property type="entry name" value="Phage_AlpA"/>
    <property type="match status" value="1"/>
</dbReference>
<dbReference type="InterPro" id="IPR010260">
    <property type="entry name" value="AlpA"/>
</dbReference>
<reference evidence="1 2" key="1">
    <citation type="submission" date="2018-04" db="EMBL/GenBank/DDBJ databases">
        <title>Pararhodobacter oceanense sp. nov., isolated from marine intertidal sediment.</title>
        <authorList>
            <person name="Wang X.-L."/>
            <person name="Du Z.-J."/>
        </authorList>
    </citation>
    <scope>NUCLEOTIDE SEQUENCE [LARGE SCALE GENOMIC DNA]</scope>
    <source>
        <strain evidence="1 2">AM505</strain>
    </source>
</reference>
<gene>
    <name evidence="1" type="ORF">DDE20_01875</name>
</gene>
<accession>A0A2T8HY35</accession>
<keyword evidence="2" id="KW-1185">Reference proteome</keyword>
<sequence length="82" mass="9505">MPTSPNSTTDIDIDRLLRLQDVKSLTGLSRTTLYEAMRRPAWQGGFPRPIKVRRISAWPESEVRDWIEARKQERLAAQTLIL</sequence>
<dbReference type="Proteomes" id="UP000245911">
    <property type="component" value="Unassembled WGS sequence"/>
</dbReference>
<dbReference type="RefSeq" id="WP_116556739.1">
    <property type="nucleotide sequence ID" value="NZ_QDKM01000001.1"/>
</dbReference>
<name>A0A2T8HY35_9RHOB</name>
<protein>
    <submittedName>
        <fullName evidence="1">AlpA family transcriptional regulator</fullName>
    </submittedName>
</protein>
<evidence type="ECO:0000313" key="2">
    <source>
        <dbReference type="Proteomes" id="UP000245911"/>
    </source>
</evidence>
<evidence type="ECO:0000313" key="1">
    <source>
        <dbReference type="EMBL" id="PVH30327.1"/>
    </source>
</evidence>
<proteinExistence type="predicted"/>
<comment type="caution">
    <text evidence="1">The sequence shown here is derived from an EMBL/GenBank/DDBJ whole genome shotgun (WGS) entry which is preliminary data.</text>
</comment>
<organism evidence="1 2">
    <name type="scientific">Pararhodobacter oceanensis</name>
    <dbReference type="NCBI Taxonomy" id="2172121"/>
    <lineage>
        <taxon>Bacteria</taxon>
        <taxon>Pseudomonadati</taxon>
        <taxon>Pseudomonadota</taxon>
        <taxon>Alphaproteobacteria</taxon>
        <taxon>Rhodobacterales</taxon>
        <taxon>Paracoccaceae</taxon>
        <taxon>Pararhodobacter</taxon>
    </lineage>
</organism>
<dbReference type="AlphaFoldDB" id="A0A2T8HY35"/>
<dbReference type="PANTHER" id="PTHR36154">
    <property type="entry name" value="DNA-BINDING TRANSCRIPTIONAL ACTIVATOR ALPA"/>
    <property type="match status" value="1"/>
</dbReference>
<dbReference type="EMBL" id="QDKM01000001">
    <property type="protein sequence ID" value="PVH30327.1"/>
    <property type="molecule type" value="Genomic_DNA"/>
</dbReference>
<dbReference type="OrthoDB" id="8091188at2"/>